<reference evidence="5" key="1">
    <citation type="submission" date="2025-08" db="UniProtKB">
        <authorList>
            <consortium name="RefSeq"/>
        </authorList>
    </citation>
    <scope>IDENTIFICATION</scope>
    <source>
        <tissue evidence="5">Young leaves</tissue>
    </source>
</reference>
<dbReference type="OrthoDB" id="47007at2759"/>
<dbReference type="GeneID" id="111483486"/>
<protein>
    <submittedName>
        <fullName evidence="5">NADPH-dependent aldehyde reductase 1, chloroplastic-like</fullName>
    </submittedName>
</protein>
<dbReference type="InterPro" id="IPR020904">
    <property type="entry name" value="Sc_DH/Rdtase_CS"/>
</dbReference>
<dbReference type="PRINTS" id="PR00080">
    <property type="entry name" value="SDRFAMILY"/>
</dbReference>
<dbReference type="PANTHER" id="PTHR48107">
    <property type="entry name" value="NADPH-DEPENDENT ALDEHYDE REDUCTASE-LIKE PROTEIN, CHLOROPLASTIC-RELATED"/>
    <property type="match status" value="1"/>
</dbReference>
<dbReference type="KEGG" id="cmax:111483486"/>
<dbReference type="FunFam" id="3.40.50.720:FF:000084">
    <property type="entry name" value="Short-chain dehydrogenase reductase"/>
    <property type="match status" value="1"/>
</dbReference>
<dbReference type="InterPro" id="IPR002347">
    <property type="entry name" value="SDR_fam"/>
</dbReference>
<name>A0A6J1JDR9_CUCMA</name>
<dbReference type="PRINTS" id="PR00081">
    <property type="entry name" value="GDHRDH"/>
</dbReference>
<gene>
    <name evidence="5" type="primary">LOC111483486</name>
</gene>
<evidence type="ECO:0000256" key="3">
    <source>
        <dbReference type="SAM" id="MobiDB-lite"/>
    </source>
</evidence>
<dbReference type="Proteomes" id="UP000504608">
    <property type="component" value="Unplaced"/>
</dbReference>
<dbReference type="Gene3D" id="3.40.50.720">
    <property type="entry name" value="NAD(P)-binding Rossmann-like Domain"/>
    <property type="match status" value="1"/>
</dbReference>
<dbReference type="PROSITE" id="PS00061">
    <property type="entry name" value="ADH_SHORT"/>
    <property type="match status" value="1"/>
</dbReference>
<evidence type="ECO:0000256" key="1">
    <source>
        <dbReference type="ARBA" id="ARBA00006484"/>
    </source>
</evidence>
<dbReference type="CDD" id="cd05355">
    <property type="entry name" value="SDR_c1"/>
    <property type="match status" value="1"/>
</dbReference>
<dbReference type="InterPro" id="IPR036291">
    <property type="entry name" value="NAD(P)-bd_dom_sf"/>
</dbReference>
<dbReference type="GO" id="GO:0016614">
    <property type="term" value="F:oxidoreductase activity, acting on CH-OH group of donors"/>
    <property type="evidence" value="ECO:0007669"/>
    <property type="project" value="UniProtKB-ARBA"/>
</dbReference>
<evidence type="ECO:0000313" key="4">
    <source>
        <dbReference type="Proteomes" id="UP000504608"/>
    </source>
</evidence>
<dbReference type="PANTHER" id="PTHR48107:SF16">
    <property type="entry name" value="NADPH-DEPENDENT ALDEHYDE REDUCTASE 1, CHLOROPLASTIC"/>
    <property type="match status" value="1"/>
</dbReference>
<keyword evidence="4" id="KW-1185">Reference proteome</keyword>
<evidence type="ECO:0000256" key="2">
    <source>
        <dbReference type="ARBA" id="ARBA00023002"/>
    </source>
</evidence>
<evidence type="ECO:0000313" key="5">
    <source>
        <dbReference type="RefSeq" id="XP_022985493.1"/>
    </source>
</evidence>
<comment type="similarity">
    <text evidence="1">Belongs to the short-chain dehydrogenases/reductases (SDR) family.</text>
</comment>
<organism evidence="4 5">
    <name type="scientific">Cucurbita maxima</name>
    <name type="common">Pumpkin</name>
    <name type="synonym">Winter squash</name>
    <dbReference type="NCBI Taxonomy" id="3661"/>
    <lineage>
        <taxon>Eukaryota</taxon>
        <taxon>Viridiplantae</taxon>
        <taxon>Streptophyta</taxon>
        <taxon>Embryophyta</taxon>
        <taxon>Tracheophyta</taxon>
        <taxon>Spermatophyta</taxon>
        <taxon>Magnoliopsida</taxon>
        <taxon>eudicotyledons</taxon>
        <taxon>Gunneridae</taxon>
        <taxon>Pentapetalae</taxon>
        <taxon>rosids</taxon>
        <taxon>fabids</taxon>
        <taxon>Cucurbitales</taxon>
        <taxon>Cucurbitaceae</taxon>
        <taxon>Cucurbiteae</taxon>
        <taxon>Cucurbita</taxon>
    </lineage>
</organism>
<dbReference type="Pfam" id="PF13561">
    <property type="entry name" value="adh_short_C2"/>
    <property type="match status" value="1"/>
</dbReference>
<feature type="region of interest" description="Disordered" evidence="3">
    <location>
        <begin position="50"/>
        <end position="79"/>
    </location>
</feature>
<dbReference type="AlphaFoldDB" id="A0A6J1JDR9"/>
<proteinExistence type="inferred from homology"/>
<dbReference type="SUPFAM" id="SSF51735">
    <property type="entry name" value="NAD(P)-binding Rossmann-fold domains"/>
    <property type="match status" value="1"/>
</dbReference>
<sequence>MLCRLCSYSIGASSSAFFGGFRSPEFRNSFIPRSWAIGGVGLVRNMASEGRQFPPQKQQAQPGKEHVMDPTPQFTSPDYRPANKLQGKVALVAGGDSGIGRAVCYCFALEGATVAFTYVKAQEVKDANDTIEMIKKVKHDSANNPLAIAADLGFDENCKRVVDEVAKAYGRIDILVNNAAEQYKASSVEDIDEERLQRVFRTNIFSYFFTTRHALKHMKEGSSIINTTSVNAYKGNAKLLDYTATKGAIVAFTRGLALQLATKGIRVNGVAPGPIWTPLIPASFDEEETANFGSQVPMKRAGQPIEVAPSYVFLACNADSSYITGQVIHPNGGTIVNA</sequence>
<dbReference type="RefSeq" id="XP_022985493.1">
    <property type="nucleotide sequence ID" value="XM_023129725.1"/>
</dbReference>
<accession>A0A6J1JDR9</accession>
<keyword evidence="2" id="KW-0560">Oxidoreductase</keyword>